<dbReference type="EMBL" id="KE747843">
    <property type="protein sequence ID" value="RMZ73790.1"/>
    <property type="molecule type" value="Genomic_DNA"/>
</dbReference>
<dbReference type="InterPro" id="IPR037525">
    <property type="entry name" value="Velvet_dom"/>
</dbReference>
<dbReference type="InterPro" id="IPR038491">
    <property type="entry name" value="Velvet_dom_sf"/>
</dbReference>
<sequence>MDAYNPYQMRSCGYYQALPIAPPASTIGPLLPRTCSLCIRQQPKEALVTVKGREKGRKPIDPPPIIQMVVDSAADPNQQYLQNPYIFMSTSLWKVDKDEPVDCSPIESLSGTLVSSLHRLKYTDNKDGAFFVFGDISVKIPGRYRLCMALYEIAPDNAYFQHLGRILTEPFKVVMTKDFKGLDESTYLSRTFSDQGVRLRLRKEARSVGGSKRKHPDDEDAANHQVIVPHSPGYEFQQQHPPPPSIPNSAFGVPGTFLYPPMPDNSWPQWPPHPDLQ</sequence>
<comment type="subcellular location">
    <subcellularLocation>
        <location evidence="1">Nucleus</location>
    </subcellularLocation>
</comment>
<evidence type="ECO:0000256" key="2">
    <source>
        <dbReference type="ARBA" id="ARBA00022969"/>
    </source>
</evidence>
<evidence type="ECO:0000256" key="6">
    <source>
        <dbReference type="SAM" id="MobiDB-lite"/>
    </source>
</evidence>
<dbReference type="InterPro" id="IPR021740">
    <property type="entry name" value="Velvet"/>
</dbReference>
<accession>A0A3M7MH40</accession>
<keyword evidence="4" id="KW-0804">Transcription</keyword>
<evidence type="ECO:0000256" key="1">
    <source>
        <dbReference type="ARBA" id="ARBA00004123"/>
    </source>
</evidence>
<dbReference type="OrthoDB" id="5599552at2759"/>
<dbReference type="GO" id="GO:0030435">
    <property type="term" value="P:sporulation resulting in formation of a cellular spore"/>
    <property type="evidence" value="ECO:0007669"/>
    <property type="project" value="UniProtKB-KW"/>
</dbReference>
<dbReference type="Gene3D" id="2.60.40.3960">
    <property type="entry name" value="Velvet domain"/>
    <property type="match status" value="1"/>
</dbReference>
<dbReference type="Proteomes" id="UP000265663">
    <property type="component" value="Unassembled WGS sequence"/>
</dbReference>
<name>A0A3M7MH40_9PLEO</name>
<dbReference type="Pfam" id="PF11754">
    <property type="entry name" value="Velvet"/>
    <property type="match status" value="2"/>
</dbReference>
<dbReference type="GO" id="GO:0005634">
    <property type="term" value="C:nucleus"/>
    <property type="evidence" value="ECO:0007669"/>
    <property type="project" value="UniProtKB-SubCell"/>
</dbReference>
<keyword evidence="3" id="KW-0805">Transcription regulation</keyword>
<protein>
    <submittedName>
        <fullName evidence="8">Developmental regulator</fullName>
    </submittedName>
</protein>
<evidence type="ECO:0000259" key="7">
    <source>
        <dbReference type="PROSITE" id="PS51821"/>
    </source>
</evidence>
<feature type="domain" description="Velvet" evidence="7">
    <location>
        <begin position="29"/>
        <end position="202"/>
    </location>
</feature>
<organism evidence="8 9">
    <name type="scientific">Pyrenophora seminiperda CCB06</name>
    <dbReference type="NCBI Taxonomy" id="1302712"/>
    <lineage>
        <taxon>Eukaryota</taxon>
        <taxon>Fungi</taxon>
        <taxon>Dikarya</taxon>
        <taxon>Ascomycota</taxon>
        <taxon>Pezizomycotina</taxon>
        <taxon>Dothideomycetes</taxon>
        <taxon>Pleosporomycetidae</taxon>
        <taxon>Pleosporales</taxon>
        <taxon>Pleosporineae</taxon>
        <taxon>Pleosporaceae</taxon>
        <taxon>Pyrenophora</taxon>
    </lineage>
</organism>
<proteinExistence type="predicted"/>
<keyword evidence="5" id="KW-0539">Nucleus</keyword>
<dbReference type="PANTHER" id="PTHR33572">
    <property type="entry name" value="SPORE DEVELOPMENT REGULATOR VOSA"/>
    <property type="match status" value="1"/>
</dbReference>
<evidence type="ECO:0000256" key="4">
    <source>
        <dbReference type="ARBA" id="ARBA00023163"/>
    </source>
</evidence>
<dbReference type="PROSITE" id="PS51821">
    <property type="entry name" value="VELVET"/>
    <property type="match status" value="1"/>
</dbReference>
<gene>
    <name evidence="8" type="ORF">GMOD_00004583</name>
</gene>
<evidence type="ECO:0000313" key="8">
    <source>
        <dbReference type="EMBL" id="RMZ73790.1"/>
    </source>
</evidence>
<dbReference type="AlphaFoldDB" id="A0A3M7MH40"/>
<evidence type="ECO:0000313" key="9">
    <source>
        <dbReference type="Proteomes" id="UP000265663"/>
    </source>
</evidence>
<dbReference type="PANTHER" id="PTHR33572:SF18">
    <property type="entry name" value="SPORE DEVELOPMENT REGULATOR VOSA"/>
    <property type="match status" value="1"/>
</dbReference>
<evidence type="ECO:0000256" key="3">
    <source>
        <dbReference type="ARBA" id="ARBA00023015"/>
    </source>
</evidence>
<reference evidence="8 9" key="1">
    <citation type="journal article" date="2014" name="PLoS ONE">
        <title>De novo Genome Assembly of the Fungal Plant Pathogen Pyrenophora semeniperda.</title>
        <authorList>
            <person name="Soliai M.M."/>
            <person name="Meyer S.E."/>
            <person name="Udall J.A."/>
            <person name="Elzinga D.E."/>
            <person name="Hermansen R.A."/>
            <person name="Bodily P.M."/>
            <person name="Hart A.A."/>
            <person name="Coleman C.E."/>
        </authorList>
    </citation>
    <scope>NUCLEOTIDE SEQUENCE [LARGE SCALE GENOMIC DNA]</scope>
    <source>
        <strain evidence="8 9">CCB06</strain>
        <tissue evidence="8">Mycelium</tissue>
    </source>
</reference>
<keyword evidence="2" id="KW-0749">Sporulation</keyword>
<evidence type="ECO:0000256" key="5">
    <source>
        <dbReference type="ARBA" id="ARBA00023242"/>
    </source>
</evidence>
<keyword evidence="9" id="KW-1185">Reference proteome</keyword>
<feature type="region of interest" description="Disordered" evidence="6">
    <location>
        <begin position="233"/>
        <end position="277"/>
    </location>
</feature>